<feature type="domain" description="EF-hand" evidence="3">
    <location>
        <begin position="423"/>
        <end position="458"/>
    </location>
</feature>
<dbReference type="GO" id="GO:0006567">
    <property type="term" value="P:L-threonine catabolic process"/>
    <property type="evidence" value="ECO:0007669"/>
    <property type="project" value="TreeGrafter"/>
</dbReference>
<protein>
    <recommendedName>
        <fullName evidence="3">EF-hand domain-containing protein</fullName>
    </recommendedName>
</protein>
<evidence type="ECO:0000313" key="4">
    <source>
        <dbReference type="EMBL" id="CAD9398893.1"/>
    </source>
</evidence>
<dbReference type="AlphaFoldDB" id="A0A7S2BJI9"/>
<evidence type="ECO:0000259" key="3">
    <source>
        <dbReference type="PROSITE" id="PS50222"/>
    </source>
</evidence>
<dbReference type="CDD" id="cd00051">
    <property type="entry name" value="EFh"/>
    <property type="match status" value="1"/>
</dbReference>
<evidence type="ECO:0000256" key="1">
    <source>
        <dbReference type="ARBA" id="ARBA00007637"/>
    </source>
</evidence>
<gene>
    <name evidence="4" type="ORF">FPAR1323_LOCUS4473</name>
</gene>
<accession>A0A7S2BJI9</accession>
<keyword evidence="2" id="KW-0106">Calcium</keyword>
<dbReference type="SUPFAM" id="SSF47473">
    <property type="entry name" value="EF-hand"/>
    <property type="match status" value="1"/>
</dbReference>
<dbReference type="EMBL" id="HBGT01008241">
    <property type="protein sequence ID" value="CAD9398893.1"/>
    <property type="molecule type" value="Transcribed_RNA"/>
</dbReference>
<dbReference type="GO" id="GO:0005509">
    <property type="term" value="F:calcium ion binding"/>
    <property type="evidence" value="ECO:0007669"/>
    <property type="project" value="InterPro"/>
</dbReference>
<dbReference type="Gene3D" id="1.10.238.10">
    <property type="entry name" value="EF-hand"/>
    <property type="match status" value="1"/>
</dbReference>
<name>A0A7S2BJI9_9STRA</name>
<dbReference type="InterPro" id="IPR002048">
    <property type="entry name" value="EF_hand_dom"/>
</dbReference>
<dbReference type="SUPFAM" id="SSF51735">
    <property type="entry name" value="NAD(P)-binding Rossmann-fold domains"/>
    <property type="match status" value="1"/>
</dbReference>
<dbReference type="InterPro" id="IPR001509">
    <property type="entry name" value="Epimerase_deHydtase"/>
</dbReference>
<feature type="domain" description="EF-hand" evidence="3">
    <location>
        <begin position="376"/>
        <end position="411"/>
    </location>
</feature>
<organism evidence="4">
    <name type="scientific">Florenciella parvula</name>
    <dbReference type="NCBI Taxonomy" id="236787"/>
    <lineage>
        <taxon>Eukaryota</taxon>
        <taxon>Sar</taxon>
        <taxon>Stramenopiles</taxon>
        <taxon>Ochrophyta</taxon>
        <taxon>Dictyochophyceae</taxon>
        <taxon>Florenciellales</taxon>
        <taxon>Florenciella</taxon>
    </lineage>
</organism>
<evidence type="ECO:0000256" key="2">
    <source>
        <dbReference type="ARBA" id="ARBA00022837"/>
    </source>
</evidence>
<dbReference type="InterPro" id="IPR011992">
    <property type="entry name" value="EF-hand-dom_pair"/>
</dbReference>
<dbReference type="PROSITE" id="PS50222">
    <property type="entry name" value="EF_HAND_2"/>
    <property type="match status" value="2"/>
</dbReference>
<comment type="similarity">
    <text evidence="1">Belongs to the NAD(P)-dependent epimerase/dehydratase family.</text>
</comment>
<reference evidence="4" key="1">
    <citation type="submission" date="2021-01" db="EMBL/GenBank/DDBJ databases">
        <authorList>
            <person name="Corre E."/>
            <person name="Pelletier E."/>
            <person name="Niang G."/>
            <person name="Scheremetjew M."/>
            <person name="Finn R."/>
            <person name="Kale V."/>
            <person name="Holt S."/>
            <person name="Cochrane G."/>
            <person name="Meng A."/>
            <person name="Brown T."/>
            <person name="Cohen L."/>
        </authorList>
    </citation>
    <scope>NUCLEOTIDE SEQUENCE</scope>
    <source>
        <strain evidence="4">RCC1693</strain>
    </source>
</reference>
<dbReference type="InterPro" id="IPR036291">
    <property type="entry name" value="NAD(P)-bd_dom_sf"/>
</dbReference>
<dbReference type="PANTHER" id="PTHR42687:SF1">
    <property type="entry name" value="L-THREONINE 3-DEHYDROGENASE, MITOCHONDRIAL"/>
    <property type="match status" value="1"/>
</dbReference>
<dbReference type="Gene3D" id="3.40.50.720">
    <property type="entry name" value="NAD(P)-binding Rossmann-like Domain"/>
    <property type="match status" value="1"/>
</dbReference>
<dbReference type="InterPro" id="IPR018247">
    <property type="entry name" value="EF_Hand_1_Ca_BS"/>
</dbReference>
<proteinExistence type="inferred from homology"/>
<dbReference type="PROSITE" id="PS00018">
    <property type="entry name" value="EF_HAND_1"/>
    <property type="match status" value="1"/>
</dbReference>
<sequence>MSHGGGVRALSSDLSEMLKEMSNQDLDMRFEAIKAEKKRREATLIIGAAGAVGKRLCHALSQRGHRVIASDRMENIPGTLKDAVSDGERPGVCVGGIDVTDSEALRALFHEHADENTTVWNLAAPLSVETAMDPTVAEAITVGGMEKVLSAMSEVGAKRICFTDSIGSFGAEAPRENATAKWLTENPQQDPGSDYGRQKRGCRELMDQFRREHGGDPRFAVLPGVLHSNPVWGNGTTEYALDALLAAPHQETKLGLPTGEAYVCPIDPDIAMPMVFVDDLMRGLIALQEAEPHELTEPENGYCIPGLSFTPNELFAEIRKHHPGFGFRVELDENMNKFANLWPETLNSSEPLRDLGYAPEVGLSEMVSFVLQAHEDRNSYTAEAFKAMDKDGDGILTLKDIEGHVRKRLVRGRTTSYNTGQGAMDLVMNQLMSELDTNKDGLISWGTFSEWYRNNSVEQVVKRIQASSLSAP</sequence>
<dbReference type="PANTHER" id="PTHR42687">
    <property type="entry name" value="L-THREONINE 3-DEHYDROGENASE"/>
    <property type="match status" value="1"/>
</dbReference>
<dbReference type="InterPro" id="IPR051225">
    <property type="entry name" value="NAD(P)_epim/dehydratase"/>
</dbReference>
<dbReference type="GO" id="GO:0008743">
    <property type="term" value="F:L-threonine 3-dehydrogenase activity"/>
    <property type="evidence" value="ECO:0007669"/>
    <property type="project" value="TreeGrafter"/>
</dbReference>
<dbReference type="Pfam" id="PF01370">
    <property type="entry name" value="Epimerase"/>
    <property type="match status" value="1"/>
</dbReference>